<keyword evidence="1" id="KW-0472">Membrane</keyword>
<sequence length="89" mass="10584">MIEKIIRHSWNVISGLFVLLLSLWLSGPGIAETDTPQHRWYFMLWFVLWTVGFILQFRPRTKWFGLFITLVPTLYYFISVLKAAEVISY</sequence>
<evidence type="ECO:0000313" key="2">
    <source>
        <dbReference type="EMBL" id="ACQ69564.1"/>
    </source>
</evidence>
<dbReference type="OrthoDB" id="2936393at2"/>
<evidence type="ECO:0000256" key="1">
    <source>
        <dbReference type="SAM" id="Phobius"/>
    </source>
</evidence>
<dbReference type="STRING" id="360911.EAT1b_0633"/>
<keyword evidence="3" id="KW-1185">Reference proteome</keyword>
<accession>C4L442</accession>
<proteinExistence type="predicted"/>
<keyword evidence="1" id="KW-0812">Transmembrane</keyword>
<dbReference type="EMBL" id="CP001615">
    <property type="protein sequence ID" value="ACQ69564.1"/>
    <property type="molecule type" value="Genomic_DNA"/>
</dbReference>
<evidence type="ECO:0000313" key="3">
    <source>
        <dbReference type="Proteomes" id="UP000000716"/>
    </source>
</evidence>
<dbReference type="HOGENOM" id="CLU_2505879_0_0_9"/>
<dbReference type="Proteomes" id="UP000000716">
    <property type="component" value="Chromosome"/>
</dbReference>
<name>C4L442_EXISA</name>
<dbReference type="RefSeq" id="WP_012726683.1">
    <property type="nucleotide sequence ID" value="NC_012673.1"/>
</dbReference>
<organism evidence="2 3">
    <name type="scientific">Exiguobacterium sp. (strain ATCC BAA-1283 / AT1b)</name>
    <dbReference type="NCBI Taxonomy" id="360911"/>
    <lineage>
        <taxon>Bacteria</taxon>
        <taxon>Bacillati</taxon>
        <taxon>Bacillota</taxon>
        <taxon>Bacilli</taxon>
        <taxon>Bacillales</taxon>
        <taxon>Bacillales Family XII. Incertae Sedis</taxon>
        <taxon>Exiguobacterium</taxon>
    </lineage>
</organism>
<gene>
    <name evidence="2" type="ordered locus">EAT1b_0633</name>
</gene>
<feature type="transmembrane region" description="Helical" evidence="1">
    <location>
        <begin position="41"/>
        <end position="57"/>
    </location>
</feature>
<reference evidence="2 3" key="1">
    <citation type="journal article" date="2011" name="J. Bacteriol.">
        <title>Complete genome sequence of the Thermophilic Bacterium Exiguobacterium sp. AT1b.</title>
        <authorList>
            <person name="Vishnivetskaya T.A."/>
            <person name="Lucas S."/>
            <person name="Copeland A."/>
            <person name="Lapidus A."/>
            <person name="Glavina Del Rio T."/>
            <person name="Dalin E."/>
            <person name="Tice H."/>
            <person name="Bruce D.C."/>
            <person name="Goodwin L.A."/>
            <person name="Pitluck S."/>
            <person name="Saunders E."/>
            <person name="Brettin T."/>
            <person name="Detter C."/>
            <person name="Han C."/>
            <person name="Larimer F."/>
            <person name="Land M.L."/>
            <person name="Hauser L.J."/>
            <person name="Kyrpides N.C."/>
            <person name="Ovchinnikova G."/>
            <person name="Kathariou S."/>
            <person name="Ramaley R.F."/>
            <person name="Rodrigues D.F."/>
            <person name="Hendrix C."/>
            <person name="Richardson P."/>
            <person name="Tiedje J.M."/>
        </authorList>
    </citation>
    <scope>NUCLEOTIDE SEQUENCE [LARGE SCALE GENOMIC DNA]</scope>
    <source>
        <strain evidence="3">ATCC BAA-1283 / AT1b</strain>
    </source>
</reference>
<dbReference type="eggNOG" id="ENOG502ZV6A">
    <property type="taxonomic scope" value="Bacteria"/>
</dbReference>
<dbReference type="AlphaFoldDB" id="C4L442"/>
<keyword evidence="1" id="KW-1133">Transmembrane helix</keyword>
<feature type="transmembrane region" description="Helical" evidence="1">
    <location>
        <begin position="64"/>
        <end position="84"/>
    </location>
</feature>
<dbReference type="KEGG" id="eat:EAT1b_0633"/>
<protein>
    <submittedName>
        <fullName evidence="2">Uncharacterized protein</fullName>
    </submittedName>
</protein>